<dbReference type="SUPFAM" id="SSF144232">
    <property type="entry name" value="HIT/MYND zinc finger-like"/>
    <property type="match status" value="1"/>
</dbReference>
<dbReference type="AlphaFoldDB" id="A0A8H7DMK6"/>
<protein>
    <submittedName>
        <fullName evidence="6">MYND-type domain-containing protein</fullName>
    </submittedName>
</protein>
<dbReference type="GO" id="GO:0008270">
    <property type="term" value="F:zinc ion binding"/>
    <property type="evidence" value="ECO:0007669"/>
    <property type="project" value="UniProtKB-KW"/>
</dbReference>
<dbReference type="InterPro" id="IPR044508">
    <property type="entry name" value="At5g50450/At1g67340-like"/>
</dbReference>
<sequence length="385" mass="43472">MGHYANIALICALMGKLGPDRPLQDALIRQGLVRSLSRSASSSIYAENTLMFNGCIHIIGGCILRTPGPRVSAEAIGNGLLDAILKYAWTPSAHRNAITDLVATLTRALVYFSVLSQLQVSIERLDGQLNADTFKDTPFSAAWEDFWHVTEERLDLMNSYRTKSFPLLRACDNVECGTIGNKSEFRRCSGCRTSNYCSAACQARHWRHGGHRDSCTFMRASQGILSTRDRSFLRLLLHAYYLQYQNDILHEYLKFWRHFPDDEIILDVDLSRGDGPFHLSFMATEDLAKKWPRGADYVAHAGNSGGRMQLHVLRVAFGNETHEWLFPLRSATSEIFDGVRQIALEPRDVEGEDAEEDDRQRIQGLIDLQVLETHNTGFWICSESL</sequence>
<dbReference type="PANTHER" id="PTHR46758:SF2">
    <property type="entry name" value="OJ1485_B09.11 PROTEIN"/>
    <property type="match status" value="1"/>
</dbReference>
<evidence type="ECO:0000313" key="6">
    <source>
        <dbReference type="EMBL" id="KAF7376706.1"/>
    </source>
</evidence>
<dbReference type="PANTHER" id="PTHR46758">
    <property type="entry name" value="MYND DOMAIN-CONTAINING"/>
    <property type="match status" value="1"/>
</dbReference>
<evidence type="ECO:0000256" key="3">
    <source>
        <dbReference type="ARBA" id="ARBA00022833"/>
    </source>
</evidence>
<evidence type="ECO:0000256" key="1">
    <source>
        <dbReference type="ARBA" id="ARBA00022723"/>
    </source>
</evidence>
<dbReference type="EMBL" id="JACAZH010000001">
    <property type="protein sequence ID" value="KAF7376706.1"/>
    <property type="molecule type" value="Genomic_DNA"/>
</dbReference>
<dbReference type="Proteomes" id="UP000623467">
    <property type="component" value="Unassembled WGS sequence"/>
</dbReference>
<dbReference type="OrthoDB" id="3027272at2759"/>
<keyword evidence="7" id="KW-1185">Reference proteome</keyword>
<reference evidence="6" key="1">
    <citation type="submission" date="2020-05" db="EMBL/GenBank/DDBJ databases">
        <title>Mycena genomes resolve the evolution of fungal bioluminescence.</title>
        <authorList>
            <person name="Tsai I.J."/>
        </authorList>
    </citation>
    <scope>NUCLEOTIDE SEQUENCE</scope>
    <source>
        <strain evidence="6">160909Yilan</strain>
    </source>
</reference>
<evidence type="ECO:0000256" key="4">
    <source>
        <dbReference type="PROSITE-ProRule" id="PRU00134"/>
    </source>
</evidence>
<comment type="caution">
    <text evidence="6">The sequence shown here is derived from an EMBL/GenBank/DDBJ whole genome shotgun (WGS) entry which is preliminary data.</text>
</comment>
<dbReference type="InterPro" id="IPR002893">
    <property type="entry name" value="Znf_MYND"/>
</dbReference>
<dbReference type="PROSITE" id="PS50865">
    <property type="entry name" value="ZF_MYND_2"/>
    <property type="match status" value="1"/>
</dbReference>
<gene>
    <name evidence="6" type="ORF">MSAN_00087600</name>
</gene>
<keyword evidence="1" id="KW-0479">Metal-binding</keyword>
<dbReference type="Pfam" id="PF01753">
    <property type="entry name" value="zf-MYND"/>
    <property type="match status" value="1"/>
</dbReference>
<evidence type="ECO:0000259" key="5">
    <source>
        <dbReference type="PROSITE" id="PS50865"/>
    </source>
</evidence>
<dbReference type="Gene3D" id="6.10.140.2220">
    <property type="match status" value="1"/>
</dbReference>
<evidence type="ECO:0000256" key="2">
    <source>
        <dbReference type="ARBA" id="ARBA00022771"/>
    </source>
</evidence>
<keyword evidence="3" id="KW-0862">Zinc</keyword>
<evidence type="ECO:0000313" key="7">
    <source>
        <dbReference type="Proteomes" id="UP000623467"/>
    </source>
</evidence>
<keyword evidence="2 4" id="KW-0863">Zinc-finger</keyword>
<accession>A0A8H7DMK6</accession>
<feature type="domain" description="MYND-type" evidence="5">
    <location>
        <begin position="176"/>
        <end position="215"/>
    </location>
</feature>
<name>A0A8H7DMK6_9AGAR</name>
<organism evidence="6 7">
    <name type="scientific">Mycena sanguinolenta</name>
    <dbReference type="NCBI Taxonomy" id="230812"/>
    <lineage>
        <taxon>Eukaryota</taxon>
        <taxon>Fungi</taxon>
        <taxon>Dikarya</taxon>
        <taxon>Basidiomycota</taxon>
        <taxon>Agaricomycotina</taxon>
        <taxon>Agaricomycetes</taxon>
        <taxon>Agaricomycetidae</taxon>
        <taxon>Agaricales</taxon>
        <taxon>Marasmiineae</taxon>
        <taxon>Mycenaceae</taxon>
        <taxon>Mycena</taxon>
    </lineage>
</organism>
<proteinExistence type="predicted"/>